<dbReference type="Gene3D" id="2.60.120.260">
    <property type="entry name" value="Galactose-binding domain-like"/>
    <property type="match status" value="1"/>
</dbReference>
<dbReference type="PROSITE" id="PS00211">
    <property type="entry name" value="ABC_TRANSPORTER_1"/>
    <property type="match status" value="1"/>
</dbReference>
<evidence type="ECO:0000313" key="7">
    <source>
        <dbReference type="EMBL" id="AXG77900.1"/>
    </source>
</evidence>
<dbReference type="InterPro" id="IPR029058">
    <property type="entry name" value="AB_hydrolase_fold"/>
</dbReference>
<comment type="similarity">
    <text evidence="1">Belongs to the ABC transporter superfamily.</text>
</comment>
<dbReference type="InterPro" id="IPR000383">
    <property type="entry name" value="Xaa-Pro-like_dom"/>
</dbReference>
<evidence type="ECO:0000256" key="1">
    <source>
        <dbReference type="ARBA" id="ARBA00005417"/>
    </source>
</evidence>
<keyword evidence="3" id="KW-0547">Nucleotide-binding</keyword>
<dbReference type="GO" id="GO:0016887">
    <property type="term" value="F:ATP hydrolysis activity"/>
    <property type="evidence" value="ECO:0007669"/>
    <property type="project" value="InterPro"/>
</dbReference>
<dbReference type="EMBL" id="CP031194">
    <property type="protein sequence ID" value="AXG77900.1"/>
    <property type="molecule type" value="Genomic_DNA"/>
</dbReference>
<dbReference type="OrthoDB" id="9804819at2"/>
<protein>
    <submittedName>
        <fullName evidence="7">Alpha/beta fold hydrolase</fullName>
    </submittedName>
</protein>
<evidence type="ECO:0000256" key="4">
    <source>
        <dbReference type="ARBA" id="ARBA00022801"/>
    </source>
</evidence>
<dbReference type="InterPro" id="IPR013736">
    <property type="entry name" value="Xaa-Pro_dipept_C"/>
</dbReference>
<dbReference type="SMART" id="SM00382">
    <property type="entry name" value="AAA"/>
    <property type="match status" value="1"/>
</dbReference>
<dbReference type="Proteomes" id="UP000253868">
    <property type="component" value="Chromosome"/>
</dbReference>
<dbReference type="RefSeq" id="WP_114659265.1">
    <property type="nucleotide sequence ID" value="NZ_CP031194.1"/>
</dbReference>
<evidence type="ECO:0000259" key="6">
    <source>
        <dbReference type="PROSITE" id="PS50893"/>
    </source>
</evidence>
<dbReference type="KEGG" id="spad:DVK44_09545"/>
<dbReference type="GO" id="GO:0005524">
    <property type="term" value="F:ATP binding"/>
    <property type="evidence" value="ECO:0007669"/>
    <property type="project" value="UniProtKB-KW"/>
</dbReference>
<dbReference type="SUPFAM" id="SSF49785">
    <property type="entry name" value="Galactose-binding domain-like"/>
    <property type="match status" value="1"/>
</dbReference>
<keyword evidence="8" id="KW-1185">Reference proteome</keyword>
<dbReference type="PROSITE" id="PS50893">
    <property type="entry name" value="ABC_TRANSPORTER_2"/>
    <property type="match status" value="1"/>
</dbReference>
<dbReference type="InterPro" id="IPR003439">
    <property type="entry name" value="ABC_transporter-like_ATP-bd"/>
</dbReference>
<evidence type="ECO:0000256" key="3">
    <source>
        <dbReference type="ARBA" id="ARBA00022741"/>
    </source>
</evidence>
<dbReference type="InterPro" id="IPR008979">
    <property type="entry name" value="Galactose-bd-like_sf"/>
</dbReference>
<dbReference type="Gene3D" id="3.40.50.300">
    <property type="entry name" value="P-loop containing nucleotide triphosphate hydrolases"/>
    <property type="match status" value="1"/>
</dbReference>
<dbReference type="Pfam" id="PF02129">
    <property type="entry name" value="Peptidase_S15"/>
    <property type="match status" value="1"/>
</dbReference>
<accession>A0A345HMH6</accession>
<keyword evidence="2" id="KW-0813">Transport</keyword>
<dbReference type="SMART" id="SM00939">
    <property type="entry name" value="PepX_C"/>
    <property type="match status" value="1"/>
</dbReference>
<keyword evidence="5" id="KW-0067">ATP-binding</keyword>
<dbReference type="Pfam" id="PF00005">
    <property type="entry name" value="ABC_tran"/>
    <property type="match status" value="1"/>
</dbReference>
<dbReference type="GO" id="GO:0008239">
    <property type="term" value="F:dipeptidyl-peptidase activity"/>
    <property type="evidence" value="ECO:0007669"/>
    <property type="project" value="InterPro"/>
</dbReference>
<evidence type="ECO:0000313" key="8">
    <source>
        <dbReference type="Proteomes" id="UP000253868"/>
    </source>
</evidence>
<dbReference type="InterPro" id="IPR027417">
    <property type="entry name" value="P-loop_NTPase"/>
</dbReference>
<dbReference type="InterPro" id="IPR017871">
    <property type="entry name" value="ABC_transporter-like_CS"/>
</dbReference>
<keyword evidence="4 7" id="KW-0378">Hydrolase</keyword>
<dbReference type="PANTHER" id="PTHR43335:SF4">
    <property type="entry name" value="ABC TRANSPORTER, ATP-BINDING PROTEIN"/>
    <property type="match status" value="1"/>
</dbReference>
<dbReference type="SUPFAM" id="SSF52540">
    <property type="entry name" value="P-loop containing nucleoside triphosphate hydrolases"/>
    <property type="match status" value="1"/>
</dbReference>
<organism evidence="7 8">
    <name type="scientific">Streptomyces paludis</name>
    <dbReference type="NCBI Taxonomy" id="2282738"/>
    <lineage>
        <taxon>Bacteria</taxon>
        <taxon>Bacillati</taxon>
        <taxon>Actinomycetota</taxon>
        <taxon>Actinomycetes</taxon>
        <taxon>Kitasatosporales</taxon>
        <taxon>Streptomycetaceae</taxon>
        <taxon>Streptomyces</taxon>
    </lineage>
</organism>
<evidence type="ECO:0000256" key="5">
    <source>
        <dbReference type="ARBA" id="ARBA00022840"/>
    </source>
</evidence>
<feature type="domain" description="ABC transporter" evidence="6">
    <location>
        <begin position="576"/>
        <end position="806"/>
    </location>
</feature>
<dbReference type="Pfam" id="PF08530">
    <property type="entry name" value="PepX_C"/>
    <property type="match status" value="1"/>
</dbReference>
<proteinExistence type="inferred from homology"/>
<dbReference type="AlphaFoldDB" id="A0A345HMH6"/>
<dbReference type="InterPro" id="IPR003593">
    <property type="entry name" value="AAA+_ATPase"/>
</dbReference>
<dbReference type="Gene3D" id="3.40.50.1820">
    <property type="entry name" value="alpha/beta hydrolase"/>
    <property type="match status" value="1"/>
</dbReference>
<dbReference type="SUPFAM" id="SSF53474">
    <property type="entry name" value="alpha/beta-Hydrolases"/>
    <property type="match status" value="1"/>
</dbReference>
<gene>
    <name evidence="7" type="ORF">DVK44_09545</name>
</gene>
<sequence length="881" mass="91936">METPTPRRAWPRARWAAGLAALAVLVGAGTWTAAASDRAPTVHREDQVMRMPGARIDTSYFTAGDSGRRPAVLIGHGFGGSKDDVRAQAEQLARDGYAVLTWSARGFGESTGEIGLNDPEHEVKDVSRLIDWLAARPEVKLDAKGDPRVGVTGASYGGAISLLAAGYDQRVDAIAPQITYWNLADSLFPDGVFKKLWAGIFFSTGGGCDTFQPVLCSMYERVAVSGTPDPAARELLAERSPSAVADRIDVPALIVQGQTDSLFPLGQADAMAKAIKANGAPVDVDWIAGGHDGGDPESGRVQSRITSWFDCYLKDDKSADTGPAFRVSRTGGVDSTDGRAQLRGASSDRYPGLENGTTAITLSGGTKTFENPAGATPPAISAVPGIGGGLSQLSSLGVGLSLDFPGQHARFDSAPVTDALHITGSPTIRATVASSTGDAVLFAKVYDVGPGGTQQVLPAQLVAPVRVENAEKGKAVELTLPAVDHRIEPGHRLRLVLAATDLGYASPAAPATYRVTLDGPLTVPTVPALTTAATTLPAWVWGLPAAGVLIAAVLLLTARRRTGAPAPDPALADVPLRIEGLTKRYAKSADRYAVRDLSFEVGKGQVLGLLGPNGAGKTTTLRMLMGLISPDAGEIRVFGQAIRPGAPVLSRVGAFVEGAGFLPHLSGRANLELYWAATGRPAEDSHLDEALEIAGLGDALARAVRTYSQGMRQRLAIAQAMLGLPDLLILDEPTNGLDPPQIREMRDVMIRYAEAGRTVIVSSHLLSEVEQSCTHLVVMHRGQLIQAGPVDEITGSGDTLLITTAEDIPEPVIEKVAALPGVGSAERAAAGAGPGLLVRLDGASTATLVTELIRLDVPLTGVGPHRRLEDAFLTLISGGSA</sequence>
<reference evidence="8" key="1">
    <citation type="submission" date="2018-07" db="EMBL/GenBank/DDBJ databases">
        <authorList>
            <person name="Zhao J."/>
        </authorList>
    </citation>
    <scope>NUCLEOTIDE SEQUENCE [LARGE SCALE GENOMIC DNA]</scope>
    <source>
        <strain evidence="8">GSSD-12</strain>
    </source>
</reference>
<dbReference type="PANTHER" id="PTHR43335">
    <property type="entry name" value="ABC TRANSPORTER, ATP-BINDING PROTEIN"/>
    <property type="match status" value="1"/>
</dbReference>
<evidence type="ECO:0000256" key="2">
    <source>
        <dbReference type="ARBA" id="ARBA00022448"/>
    </source>
</evidence>
<name>A0A345HMH6_9ACTN</name>